<comment type="subcellular location">
    <subcellularLocation>
        <location evidence="4">Nucleus</location>
        <location evidence="4">Nucleolus</location>
    </subcellularLocation>
</comment>
<dbReference type="GO" id="GO:0032259">
    <property type="term" value="P:methylation"/>
    <property type="evidence" value="ECO:0007669"/>
    <property type="project" value="UniProtKB-KW"/>
</dbReference>
<keyword evidence="3 4" id="KW-0949">S-adenosyl-L-methionine</keyword>
<feature type="compositionally biased region" description="Low complexity" evidence="5">
    <location>
        <begin position="62"/>
        <end position="71"/>
    </location>
</feature>
<comment type="caution">
    <text evidence="6">The sequence shown here is derived from an EMBL/GenBank/DDBJ whole genome shotgun (WGS) entry which is preliminary data.</text>
</comment>
<dbReference type="Proteomes" id="UP001465976">
    <property type="component" value="Unassembled WGS sequence"/>
</dbReference>
<keyword evidence="1 4" id="KW-0489">Methyltransferase</keyword>
<gene>
    <name evidence="6" type="primary">BMT2</name>
    <name evidence="6" type="ORF">V5O48_003746</name>
</gene>
<comment type="similarity">
    <text evidence="4">Belongs to the BMT2 family.</text>
</comment>
<evidence type="ECO:0000256" key="3">
    <source>
        <dbReference type="ARBA" id="ARBA00022691"/>
    </source>
</evidence>
<evidence type="ECO:0000256" key="1">
    <source>
        <dbReference type="ARBA" id="ARBA00022603"/>
    </source>
</evidence>
<evidence type="ECO:0000256" key="5">
    <source>
        <dbReference type="SAM" id="MobiDB-lite"/>
    </source>
</evidence>
<dbReference type="EMBL" id="JBAHYK010000111">
    <property type="protein sequence ID" value="KAL0578251.1"/>
    <property type="molecule type" value="Genomic_DNA"/>
</dbReference>
<keyword evidence="7" id="KW-1185">Reference proteome</keyword>
<proteinExistence type="inferred from homology"/>
<dbReference type="EC" id="2.1.1.-" evidence="4"/>
<name>A0ABR3FS09_9AGAR</name>
<dbReference type="InterPro" id="IPR029063">
    <property type="entry name" value="SAM-dependent_MTases_sf"/>
</dbReference>
<evidence type="ECO:0000313" key="7">
    <source>
        <dbReference type="Proteomes" id="UP001465976"/>
    </source>
</evidence>
<organism evidence="6 7">
    <name type="scientific">Marasmius crinis-equi</name>
    <dbReference type="NCBI Taxonomy" id="585013"/>
    <lineage>
        <taxon>Eukaryota</taxon>
        <taxon>Fungi</taxon>
        <taxon>Dikarya</taxon>
        <taxon>Basidiomycota</taxon>
        <taxon>Agaricomycotina</taxon>
        <taxon>Agaricomycetes</taxon>
        <taxon>Agaricomycetidae</taxon>
        <taxon>Agaricales</taxon>
        <taxon>Marasmiineae</taxon>
        <taxon>Marasmiaceae</taxon>
        <taxon>Marasmius</taxon>
    </lineage>
</organism>
<protein>
    <recommendedName>
        <fullName evidence="4">25S rRNA adenine-N(1) methyltransferase</fullName>
        <ecNumber evidence="4">2.1.1.-</ecNumber>
    </recommendedName>
</protein>
<dbReference type="PANTHER" id="PTHR21008:SF1">
    <property type="entry name" value="25S RRNA (ADENINE(2142)-N(1))-METHYLTRANSFERASE"/>
    <property type="match status" value="1"/>
</dbReference>
<evidence type="ECO:0000256" key="4">
    <source>
        <dbReference type="HAMAP-Rule" id="MF_03044"/>
    </source>
</evidence>
<dbReference type="HAMAP" id="MF_03044">
    <property type="entry name" value="BMT2"/>
    <property type="match status" value="1"/>
</dbReference>
<feature type="region of interest" description="Disordered" evidence="5">
    <location>
        <begin position="55"/>
        <end position="74"/>
    </location>
</feature>
<evidence type="ECO:0000313" key="6">
    <source>
        <dbReference type="EMBL" id="KAL0578251.1"/>
    </source>
</evidence>
<dbReference type="SUPFAM" id="SSF53335">
    <property type="entry name" value="S-adenosyl-L-methionine-dependent methyltransferases"/>
    <property type="match status" value="1"/>
</dbReference>
<accession>A0ABR3FS09</accession>
<dbReference type="PANTHER" id="PTHR21008">
    <property type="entry name" value="S-ADENOSYLMETHIONINE SENSOR UPSTREAM OF MTORC1-RELATED"/>
    <property type="match status" value="1"/>
</dbReference>
<comment type="function">
    <text evidence="4">S-adenosyl-L-methionine-dependent methyltransferase that specifically methylates the N(1) position of an adenine present in helix 65 in 25S rRNA.</text>
</comment>
<dbReference type="InterPro" id="IPR021867">
    <property type="entry name" value="Bmt2/SAMTOR"/>
</dbReference>
<dbReference type="Pfam" id="PF11968">
    <property type="entry name" value="Bmt2"/>
    <property type="match status" value="1"/>
</dbReference>
<keyword evidence="4" id="KW-0539">Nucleus</keyword>
<feature type="binding site" evidence="4">
    <location>
        <position position="166"/>
    </location>
    <ligand>
        <name>S-adenosyl-L-methionine</name>
        <dbReference type="ChEBI" id="CHEBI:59789"/>
    </ligand>
</feature>
<sequence>MGKGESGIANLDDFGCGSVLVAKFERAKRCLVTYLHHLHVSNSVSVIPMPKIRKKKAPITGPSPSNTSSKPESSRVVIRKFHVLIKRQAQLQSQLEGFNGNSSLVQELADVKNEIEELGGLDSYQRMSTIGQGHDRGGGSEKVLIQWLKDAEIHKPGKKYRLLEVGALKPDNYSSCSSWIETTPIDLNSRHPSILEQDFLLMNEAENAEKWDIISLSLVVNFVPDVADRGQMLCLAHKMIVPDGLLFVALPLPCLTNSRYMNFEHFNGLMKFIGFEEVHQKWKAGGKMVYWLFRKTSTSPSGTSVPERFTKKNVLRTGNRNNFAILLR</sequence>
<keyword evidence="2 4" id="KW-0808">Transferase</keyword>
<dbReference type="GO" id="GO:0008168">
    <property type="term" value="F:methyltransferase activity"/>
    <property type="evidence" value="ECO:0007669"/>
    <property type="project" value="UniProtKB-KW"/>
</dbReference>
<reference evidence="6 7" key="1">
    <citation type="submission" date="2024-02" db="EMBL/GenBank/DDBJ databases">
        <title>A draft genome for the cacao thread blight pathogen Marasmius crinis-equi.</title>
        <authorList>
            <person name="Cohen S.P."/>
            <person name="Baruah I.K."/>
            <person name="Amoako-Attah I."/>
            <person name="Bukari Y."/>
            <person name="Meinhardt L.W."/>
            <person name="Bailey B.A."/>
        </authorList>
    </citation>
    <scope>NUCLEOTIDE SEQUENCE [LARGE SCALE GENOMIC DNA]</scope>
    <source>
        <strain evidence="6 7">GH-76</strain>
    </source>
</reference>
<feature type="binding site" evidence="4">
    <location>
        <position position="186"/>
    </location>
    <ligand>
        <name>S-adenosyl-L-methionine</name>
        <dbReference type="ChEBI" id="CHEBI:59789"/>
    </ligand>
</feature>
<evidence type="ECO:0000256" key="2">
    <source>
        <dbReference type="ARBA" id="ARBA00022679"/>
    </source>
</evidence>